<dbReference type="Gene3D" id="3.40.390.10">
    <property type="entry name" value="Collagenase (Catalytic Domain)"/>
    <property type="match status" value="1"/>
</dbReference>
<dbReference type="InParanoid" id="A0A2R5GDB9"/>
<dbReference type="Pfam" id="PF13688">
    <property type="entry name" value="Reprolysin_5"/>
    <property type="match status" value="1"/>
</dbReference>
<keyword evidence="4" id="KW-1185">Reference proteome</keyword>
<dbReference type="GO" id="GO:0007229">
    <property type="term" value="P:integrin-mediated signaling pathway"/>
    <property type="evidence" value="ECO:0007669"/>
    <property type="project" value="UniProtKB-KW"/>
</dbReference>
<dbReference type="SMART" id="SM00473">
    <property type="entry name" value="PAN_AP"/>
    <property type="match status" value="2"/>
</dbReference>
<keyword evidence="1" id="KW-0732">Signal</keyword>
<dbReference type="GO" id="GO:0008237">
    <property type="term" value="F:metallopeptidase activity"/>
    <property type="evidence" value="ECO:0007669"/>
    <property type="project" value="InterPro"/>
</dbReference>
<keyword evidence="3" id="KW-0401">Integrin</keyword>
<feature type="chain" id="PRO_5015327391" evidence="1">
    <location>
        <begin position="35"/>
        <end position="677"/>
    </location>
</feature>
<evidence type="ECO:0000256" key="1">
    <source>
        <dbReference type="SAM" id="SignalP"/>
    </source>
</evidence>
<feature type="signal peptide" evidence="1">
    <location>
        <begin position="1"/>
        <end position="34"/>
    </location>
</feature>
<sequence length="677" mass="73210">MRTTTHRTAAKKAAVAAAAIAISVLACCIGETSAHGSRGGEESTTMDLDNIALTGVDDVAFFIANGGASMELAVVFNETIAAFNLTVVDDIYANVGQQEQPQHTFRWVAPGEGWAVATVDENGTIEGAFYNATANSTTQFYHRSHLERSLGEEGLRRSLRTAVGPQETQYFARRLDNVTFTCGQPQITVPEPEVETGAIQRSISLASRASNSHVIYGSNDCYEGDKNMHLFEHGIAIDQTFLDLFGSRSAAIKKAESTVATSSAIYEYQMNVRLRIGKILVAGDDDATHDIFYNCQDGTSSSLAVFRGFVKNIPEGYNQGSWHLMTNCYPLIPGGGAQTVGTANFNTAGCDKNKYGWNAAVSTYITSFWTVYAHEQGHNFGASHSFELGVGKTGGVMDYGNVNIDGEPLFQDARLTQMCARFQVLKATTCEFFYSAKEGKPEVLPPEVPSLSTAEKKCAFITRTACTAADNYCMWDATNKKCAFSPMMSLKKGSSCRSNNKRAADDYVTVLASTRLDCVSACVVQGDCYGVEYDADTQFCEMWSTNVDTVASAPSNRECIIVKPNADTASLTGTCSGLDKNACSGACMWSSVRSSCVNKRFFELGGQCLLNKKSKSSYSTLKRKVASLEDCQALCDSDCAAVEYESSTKKCRLWSKGKIPSSGKANAKKTCYARVAL</sequence>
<dbReference type="SUPFAM" id="SSF57414">
    <property type="entry name" value="Hairpin loop containing domain-like"/>
    <property type="match status" value="1"/>
</dbReference>
<dbReference type="InterPro" id="IPR024079">
    <property type="entry name" value="MetalloPept_cat_dom_sf"/>
</dbReference>
<dbReference type="Proteomes" id="UP000241890">
    <property type="component" value="Unassembled WGS sequence"/>
</dbReference>
<comment type="caution">
    <text evidence="3">The sequence shown here is derived from an EMBL/GenBank/DDBJ whole genome shotgun (WGS) entry which is preliminary data.</text>
</comment>
<evidence type="ECO:0000259" key="2">
    <source>
        <dbReference type="PROSITE" id="PS50948"/>
    </source>
</evidence>
<dbReference type="PROSITE" id="PS51257">
    <property type="entry name" value="PROKAR_LIPOPROTEIN"/>
    <property type="match status" value="1"/>
</dbReference>
<evidence type="ECO:0000313" key="4">
    <source>
        <dbReference type="Proteomes" id="UP000241890"/>
    </source>
</evidence>
<dbReference type="SUPFAM" id="SSF55486">
    <property type="entry name" value="Metalloproteases ('zincins'), catalytic domain"/>
    <property type="match status" value="1"/>
</dbReference>
<evidence type="ECO:0000313" key="3">
    <source>
        <dbReference type="EMBL" id="GBG28952.1"/>
    </source>
</evidence>
<dbReference type="OrthoDB" id="5951731at2759"/>
<organism evidence="3 4">
    <name type="scientific">Hondaea fermentalgiana</name>
    <dbReference type="NCBI Taxonomy" id="2315210"/>
    <lineage>
        <taxon>Eukaryota</taxon>
        <taxon>Sar</taxon>
        <taxon>Stramenopiles</taxon>
        <taxon>Bigyra</taxon>
        <taxon>Labyrinthulomycetes</taxon>
        <taxon>Thraustochytrida</taxon>
        <taxon>Thraustochytriidae</taxon>
        <taxon>Hondaea</taxon>
    </lineage>
</organism>
<reference evidence="3 4" key="1">
    <citation type="submission" date="2017-12" db="EMBL/GenBank/DDBJ databases">
        <title>Sequencing, de novo assembly and annotation of complete genome of a new Thraustochytrid species, strain FCC1311.</title>
        <authorList>
            <person name="Sedici K."/>
            <person name="Godart F."/>
            <person name="Aiese Cigliano R."/>
            <person name="Sanseverino W."/>
            <person name="Barakat M."/>
            <person name="Ortet P."/>
            <person name="Marechal E."/>
            <person name="Cagnac O."/>
            <person name="Amato A."/>
        </authorList>
    </citation>
    <scope>NUCLEOTIDE SEQUENCE [LARGE SCALE GENOMIC DNA]</scope>
</reference>
<dbReference type="AlphaFoldDB" id="A0A2R5GDB9"/>
<name>A0A2R5GDB9_9STRA</name>
<dbReference type="InterPro" id="IPR003609">
    <property type="entry name" value="Pan_app"/>
</dbReference>
<gene>
    <name evidence="3" type="ORF">FCC1311_051732</name>
</gene>
<proteinExistence type="predicted"/>
<protein>
    <submittedName>
        <fullName evidence="3">Disintegrin and metalloproteinase domain-containing protein B</fullName>
    </submittedName>
</protein>
<feature type="domain" description="Apple" evidence="2">
    <location>
        <begin position="596"/>
        <end position="671"/>
    </location>
</feature>
<accession>A0A2R5GDB9</accession>
<dbReference type="EMBL" id="BEYU01000050">
    <property type="protein sequence ID" value="GBG28952.1"/>
    <property type="molecule type" value="Genomic_DNA"/>
</dbReference>
<dbReference type="PROSITE" id="PS50948">
    <property type="entry name" value="PAN"/>
    <property type="match status" value="1"/>
</dbReference>